<evidence type="ECO:0000313" key="4">
    <source>
        <dbReference type="Proteomes" id="UP000269721"/>
    </source>
</evidence>
<dbReference type="Proteomes" id="UP000269721">
    <property type="component" value="Unassembled WGS sequence"/>
</dbReference>
<dbReference type="PANTHER" id="PTHR24092">
    <property type="entry name" value="PROBABLE PHOSPHOLIPID-TRANSPORTING ATPASE"/>
    <property type="match status" value="1"/>
</dbReference>
<comment type="subcellular location">
    <subcellularLocation>
        <location evidence="1">Endomembrane system</location>
    </subcellularLocation>
</comment>
<feature type="non-terminal residue" evidence="3">
    <location>
        <position position="242"/>
    </location>
</feature>
<gene>
    <name evidence="3" type="ORF">BDK51DRAFT_29748</name>
</gene>
<dbReference type="EMBL" id="KZ998003">
    <property type="protein sequence ID" value="RKO86669.1"/>
    <property type="molecule type" value="Genomic_DNA"/>
</dbReference>
<evidence type="ECO:0000256" key="1">
    <source>
        <dbReference type="ARBA" id="ARBA00004308"/>
    </source>
</evidence>
<dbReference type="GO" id="GO:0005886">
    <property type="term" value="C:plasma membrane"/>
    <property type="evidence" value="ECO:0007669"/>
    <property type="project" value="TreeGrafter"/>
</dbReference>
<protein>
    <submittedName>
        <fullName evidence="3">Uncharacterized protein</fullName>
    </submittedName>
</protein>
<dbReference type="PANTHER" id="PTHR24092:SF180">
    <property type="entry name" value="PHOSPHOLIPID-TRANSPORTING ATPASE DNF1-RELATED"/>
    <property type="match status" value="1"/>
</dbReference>
<accession>A0A4P9W309</accession>
<reference evidence="4" key="1">
    <citation type="journal article" date="2018" name="Nat. Microbiol.">
        <title>Leveraging single-cell genomics to expand the fungal tree of life.</title>
        <authorList>
            <person name="Ahrendt S.R."/>
            <person name="Quandt C.A."/>
            <person name="Ciobanu D."/>
            <person name="Clum A."/>
            <person name="Salamov A."/>
            <person name="Andreopoulos B."/>
            <person name="Cheng J.F."/>
            <person name="Woyke T."/>
            <person name="Pelin A."/>
            <person name="Henrissat B."/>
            <person name="Reynolds N.K."/>
            <person name="Benny G.L."/>
            <person name="Smith M.E."/>
            <person name="James T.Y."/>
            <person name="Grigoriev I.V."/>
        </authorList>
    </citation>
    <scope>NUCLEOTIDE SEQUENCE [LARGE SCALE GENOMIC DNA]</scope>
</reference>
<organism evidence="3 4">
    <name type="scientific">Blyttiomyces helicus</name>
    <dbReference type="NCBI Taxonomy" id="388810"/>
    <lineage>
        <taxon>Eukaryota</taxon>
        <taxon>Fungi</taxon>
        <taxon>Fungi incertae sedis</taxon>
        <taxon>Chytridiomycota</taxon>
        <taxon>Chytridiomycota incertae sedis</taxon>
        <taxon>Chytridiomycetes</taxon>
        <taxon>Chytridiomycetes incertae sedis</taxon>
        <taxon>Blyttiomyces</taxon>
    </lineage>
</organism>
<keyword evidence="2" id="KW-0813">Transport</keyword>
<evidence type="ECO:0000256" key="2">
    <source>
        <dbReference type="ARBA" id="ARBA00022448"/>
    </source>
</evidence>
<dbReference type="GO" id="GO:0045332">
    <property type="term" value="P:phospholipid translocation"/>
    <property type="evidence" value="ECO:0007669"/>
    <property type="project" value="TreeGrafter"/>
</dbReference>
<dbReference type="AlphaFoldDB" id="A0A4P9W309"/>
<evidence type="ECO:0000313" key="3">
    <source>
        <dbReference type="EMBL" id="RKO86669.1"/>
    </source>
</evidence>
<sequence>MLLRGSVLRNIDAIVGLVLYTGQNTKVMLNSGETPSKRSMVEKQMNLQVRVVGSCDELRNPHRHVHPCAILETIYLHIWILDDTPWVDPTQSPVAAGIFTFGAILMMLPNFVPTSLYITIEGVRTIQASGLNASERAAADAIATAELTNALQTHVPTRYIAPRSTFLAANLPALLVSPQFKPLHDFFTILAVCHTAPNPTLTQLDTGRVDVGYSAQSPDEQALVAGARDVGFAFVERRLDEM</sequence>
<keyword evidence="4" id="KW-1185">Reference proteome</keyword>
<dbReference type="OrthoDB" id="377733at2759"/>
<name>A0A4P9W309_9FUNG</name>
<proteinExistence type="predicted"/>
<dbReference type="GO" id="GO:0140326">
    <property type="term" value="F:ATPase-coupled intramembrane lipid transporter activity"/>
    <property type="evidence" value="ECO:0007669"/>
    <property type="project" value="TreeGrafter"/>
</dbReference>